<keyword evidence="3" id="KW-0677">Repeat</keyword>
<keyword evidence="7" id="KW-1185">Reference proteome</keyword>
<dbReference type="InterPro" id="IPR001611">
    <property type="entry name" value="Leu-rich_rpt"/>
</dbReference>
<evidence type="ECO:0000256" key="3">
    <source>
        <dbReference type="ARBA" id="ARBA00022737"/>
    </source>
</evidence>
<proteinExistence type="predicted"/>
<evidence type="ECO:0000259" key="5">
    <source>
        <dbReference type="PROSITE" id="PS50026"/>
    </source>
</evidence>
<dbReference type="Pfam" id="PF13855">
    <property type="entry name" value="LRR_8"/>
    <property type="match status" value="1"/>
</dbReference>
<keyword evidence="1" id="KW-0433">Leucine-rich repeat</keyword>
<dbReference type="SUPFAM" id="SSF52058">
    <property type="entry name" value="L domain-like"/>
    <property type="match status" value="1"/>
</dbReference>
<feature type="domain" description="EGF-like" evidence="5">
    <location>
        <begin position="105"/>
        <end position="139"/>
    </location>
</feature>
<dbReference type="AlphaFoldDB" id="A0A8S3R8I1"/>
<dbReference type="Gene3D" id="2.10.25.10">
    <property type="entry name" value="Laminin"/>
    <property type="match status" value="1"/>
</dbReference>
<dbReference type="Gene3D" id="3.80.10.10">
    <property type="entry name" value="Ribonuclease Inhibitor"/>
    <property type="match status" value="1"/>
</dbReference>
<evidence type="ECO:0000256" key="1">
    <source>
        <dbReference type="ARBA" id="ARBA00022614"/>
    </source>
</evidence>
<keyword evidence="2" id="KW-0732">Signal</keyword>
<dbReference type="GO" id="GO:0005886">
    <property type="term" value="C:plasma membrane"/>
    <property type="evidence" value="ECO:0007669"/>
    <property type="project" value="TreeGrafter"/>
</dbReference>
<dbReference type="InterPro" id="IPR000742">
    <property type="entry name" value="EGF"/>
</dbReference>
<evidence type="ECO:0000256" key="4">
    <source>
        <dbReference type="PROSITE-ProRule" id="PRU00076"/>
    </source>
</evidence>
<dbReference type="PROSITE" id="PS50026">
    <property type="entry name" value="EGF_3"/>
    <property type="match status" value="1"/>
</dbReference>
<comment type="caution">
    <text evidence="4">Lacks conserved residue(s) required for the propagation of feature annotation.</text>
</comment>
<organism evidence="6 7">
    <name type="scientific">Mytilus edulis</name>
    <name type="common">Blue mussel</name>
    <dbReference type="NCBI Taxonomy" id="6550"/>
    <lineage>
        <taxon>Eukaryota</taxon>
        <taxon>Metazoa</taxon>
        <taxon>Spiralia</taxon>
        <taxon>Lophotrochozoa</taxon>
        <taxon>Mollusca</taxon>
        <taxon>Bivalvia</taxon>
        <taxon>Autobranchia</taxon>
        <taxon>Pteriomorphia</taxon>
        <taxon>Mytilida</taxon>
        <taxon>Mytiloidea</taxon>
        <taxon>Mytilidae</taxon>
        <taxon>Mytilinae</taxon>
        <taxon>Mytilus</taxon>
    </lineage>
</organism>
<dbReference type="PANTHER" id="PTHR24369:SF210">
    <property type="entry name" value="CHAOPTIN-RELATED"/>
    <property type="match status" value="1"/>
</dbReference>
<dbReference type="PROSITE" id="PS00022">
    <property type="entry name" value="EGF_1"/>
    <property type="match status" value="1"/>
</dbReference>
<evidence type="ECO:0000313" key="7">
    <source>
        <dbReference type="Proteomes" id="UP000683360"/>
    </source>
</evidence>
<evidence type="ECO:0000313" key="6">
    <source>
        <dbReference type="EMBL" id="CAG2204925.1"/>
    </source>
</evidence>
<dbReference type="InterPro" id="IPR003591">
    <property type="entry name" value="Leu-rich_rpt_typical-subtyp"/>
</dbReference>
<gene>
    <name evidence="6" type="ORF">MEDL_19350</name>
</gene>
<comment type="caution">
    <text evidence="6">The sequence shown here is derived from an EMBL/GenBank/DDBJ whole genome shotgun (WGS) entry which is preliminary data.</text>
</comment>
<dbReference type="InterPro" id="IPR050541">
    <property type="entry name" value="LRR_TM_domain-containing"/>
</dbReference>
<name>A0A8S3R8I1_MYTED</name>
<reference evidence="6" key="1">
    <citation type="submission" date="2021-03" db="EMBL/GenBank/DDBJ databases">
        <authorList>
            <person name="Bekaert M."/>
        </authorList>
    </citation>
    <scope>NUCLEOTIDE SEQUENCE</scope>
</reference>
<dbReference type="PANTHER" id="PTHR24369">
    <property type="entry name" value="ANTIGEN BSP, PUTATIVE-RELATED"/>
    <property type="match status" value="1"/>
</dbReference>
<evidence type="ECO:0000256" key="2">
    <source>
        <dbReference type="ARBA" id="ARBA00022729"/>
    </source>
</evidence>
<accession>A0A8S3R8I1</accession>
<dbReference type="PROSITE" id="PS51450">
    <property type="entry name" value="LRR"/>
    <property type="match status" value="2"/>
</dbReference>
<feature type="disulfide bond" evidence="4">
    <location>
        <begin position="129"/>
        <end position="138"/>
    </location>
</feature>
<protein>
    <submittedName>
        <fullName evidence="6">ELFN2</fullName>
    </submittedName>
</protein>
<sequence>MTNLYELYMHNNEISAIEPFPFVNLPSLYYLYLQNNFIQSLESNTFVNMTNLNELHLTSNPINCDCSIYPFWSWLVERASIGTSAKCNDGRFVISLRSSALEKCNPDNCKCFNGGTCVTKETGLVICDCIGQWTGEFCQDSQCISHNCGFGDCFIEPMNGTAQCVFDDTKLVNNVICVSALVVDGGLNRHTINHVIYSCWFIKDPRAGSWQLVWSAFFIVETTKPKSVLFGYGYMTILSNTSKEVYVHRK</sequence>
<dbReference type="Proteomes" id="UP000683360">
    <property type="component" value="Unassembled WGS sequence"/>
</dbReference>
<dbReference type="SMART" id="SM00369">
    <property type="entry name" value="LRR_TYP"/>
    <property type="match status" value="2"/>
</dbReference>
<dbReference type="InterPro" id="IPR032675">
    <property type="entry name" value="LRR_dom_sf"/>
</dbReference>
<keyword evidence="4" id="KW-1015">Disulfide bond</keyword>
<dbReference type="OrthoDB" id="6130531at2759"/>
<keyword evidence="4" id="KW-0245">EGF-like domain</keyword>
<dbReference type="EMBL" id="CAJPWZ010000991">
    <property type="protein sequence ID" value="CAG2204925.1"/>
    <property type="molecule type" value="Genomic_DNA"/>
</dbReference>